<organism evidence="3 4">
    <name type="scientific">Reyranella humidisoli</name>
    <dbReference type="NCBI Taxonomy" id="2849149"/>
    <lineage>
        <taxon>Bacteria</taxon>
        <taxon>Pseudomonadati</taxon>
        <taxon>Pseudomonadota</taxon>
        <taxon>Alphaproteobacteria</taxon>
        <taxon>Hyphomicrobiales</taxon>
        <taxon>Reyranellaceae</taxon>
        <taxon>Reyranella</taxon>
    </lineage>
</organism>
<gene>
    <name evidence="3" type="ORF">KQ910_09840</name>
</gene>
<keyword evidence="4" id="KW-1185">Reference proteome</keyword>
<dbReference type="Proteomes" id="UP000727907">
    <property type="component" value="Unassembled WGS sequence"/>
</dbReference>
<protein>
    <submittedName>
        <fullName evidence="3">DUF1311 domain-containing protein</fullName>
    </submittedName>
</protein>
<feature type="chain" id="PRO_5046268769" evidence="1">
    <location>
        <begin position="21"/>
        <end position="198"/>
    </location>
</feature>
<keyword evidence="1" id="KW-0732">Signal</keyword>
<feature type="domain" description="Lysozyme inhibitor LprI-like N-terminal" evidence="2">
    <location>
        <begin position="29"/>
        <end position="104"/>
    </location>
</feature>
<sequence>MRRFALPLSLAFSFATTAQAQADSPSFDCAKARDGSIETLICGDAALSSLDRKLAEVYEAATRKAVNEHPPTLKAEQIGWIRGRNDCWKSDDKRSCVEAEYRQRIVSLQARYRLVTGTGPATFFCDGDRRNELVVTFFPTDPRTLIAERGDSTSLMVREHGGPDTKYVGRNETFTEKEGTAVVTWGYGAPPMRCTRTP</sequence>
<evidence type="ECO:0000313" key="3">
    <source>
        <dbReference type="EMBL" id="MBU8874066.1"/>
    </source>
</evidence>
<proteinExistence type="predicted"/>
<dbReference type="EMBL" id="JAHOPB010000001">
    <property type="protein sequence ID" value="MBU8874066.1"/>
    <property type="molecule type" value="Genomic_DNA"/>
</dbReference>
<dbReference type="RefSeq" id="WP_216958955.1">
    <property type="nucleotide sequence ID" value="NZ_JAHOPB010000001.1"/>
</dbReference>
<name>A0ABS6IHJ8_9HYPH</name>
<dbReference type="PANTHER" id="PTHR37549">
    <property type="entry name" value="LIPOPROTEIN LPRI"/>
    <property type="match status" value="1"/>
</dbReference>
<evidence type="ECO:0000259" key="2">
    <source>
        <dbReference type="Pfam" id="PF07007"/>
    </source>
</evidence>
<dbReference type="InterPro" id="IPR052755">
    <property type="entry name" value="Lysozyme_Inhibitor_LprI"/>
</dbReference>
<reference evidence="3 4" key="1">
    <citation type="submission" date="2021-06" db="EMBL/GenBank/DDBJ databases">
        <authorList>
            <person name="Lee D.H."/>
        </authorList>
    </citation>
    <scope>NUCLEOTIDE SEQUENCE [LARGE SCALE GENOMIC DNA]</scope>
    <source>
        <strain evidence="3 4">MMS21-HV4-11</strain>
    </source>
</reference>
<feature type="signal peptide" evidence="1">
    <location>
        <begin position="1"/>
        <end position="20"/>
    </location>
</feature>
<evidence type="ECO:0000313" key="4">
    <source>
        <dbReference type="Proteomes" id="UP000727907"/>
    </source>
</evidence>
<dbReference type="PANTHER" id="PTHR37549:SF1">
    <property type="entry name" value="LIPOPROTEIN LPRI"/>
    <property type="match status" value="1"/>
</dbReference>
<comment type="caution">
    <text evidence="3">The sequence shown here is derived from an EMBL/GenBank/DDBJ whole genome shotgun (WGS) entry which is preliminary data.</text>
</comment>
<evidence type="ECO:0000256" key="1">
    <source>
        <dbReference type="SAM" id="SignalP"/>
    </source>
</evidence>
<dbReference type="Pfam" id="PF07007">
    <property type="entry name" value="LprI"/>
    <property type="match status" value="1"/>
</dbReference>
<dbReference type="InterPro" id="IPR009739">
    <property type="entry name" value="LprI-like_N"/>
</dbReference>
<accession>A0ABS6IHJ8</accession>